<protein>
    <recommendedName>
        <fullName evidence="4">NADH dehydrogenase subunit 6</fullName>
    </recommendedName>
</protein>
<keyword evidence="1" id="KW-0472">Membrane</keyword>
<reference evidence="2" key="1">
    <citation type="submission" date="2022-10" db="EMBL/GenBank/DDBJ databases">
        <authorList>
            <person name="Hyden B.L."/>
            <person name="Feng K."/>
            <person name="Yates T."/>
            <person name="Jawdy S."/>
            <person name="Smart L.B."/>
            <person name="Muchero W."/>
        </authorList>
    </citation>
    <scope>NUCLEOTIDE SEQUENCE</scope>
    <source>
        <tissue evidence="2">Shoot tip</tissue>
    </source>
</reference>
<evidence type="ECO:0000313" key="2">
    <source>
        <dbReference type="EMBL" id="KAJ6304462.1"/>
    </source>
</evidence>
<evidence type="ECO:0000313" key="3">
    <source>
        <dbReference type="Proteomes" id="UP001141253"/>
    </source>
</evidence>
<evidence type="ECO:0000256" key="1">
    <source>
        <dbReference type="SAM" id="Phobius"/>
    </source>
</evidence>
<feature type="transmembrane region" description="Helical" evidence="1">
    <location>
        <begin position="36"/>
        <end position="56"/>
    </location>
</feature>
<comment type="caution">
    <text evidence="2">The sequence shown here is derived from an EMBL/GenBank/DDBJ whole genome shotgun (WGS) entry which is preliminary data.</text>
</comment>
<reference evidence="2" key="2">
    <citation type="journal article" date="2023" name="Int. J. Mol. Sci.">
        <title>De Novo Assembly and Annotation of 11 Diverse Shrub Willow (Salix) Genomes Reveals Novel Gene Organization in Sex-Linked Regions.</title>
        <authorList>
            <person name="Hyden B."/>
            <person name="Feng K."/>
            <person name="Yates T.B."/>
            <person name="Jawdy S."/>
            <person name="Cereghino C."/>
            <person name="Smart L.B."/>
            <person name="Muchero W."/>
        </authorList>
    </citation>
    <scope>NUCLEOTIDE SEQUENCE</scope>
    <source>
        <tissue evidence="2">Shoot tip</tissue>
    </source>
</reference>
<gene>
    <name evidence="2" type="ORF">OIU77_018180</name>
</gene>
<accession>A0ABQ8ZRW7</accession>
<feature type="transmembrane region" description="Helical" evidence="1">
    <location>
        <begin position="6"/>
        <end position="24"/>
    </location>
</feature>
<proteinExistence type="predicted"/>
<keyword evidence="3" id="KW-1185">Reference proteome</keyword>
<organism evidence="2 3">
    <name type="scientific">Salix suchowensis</name>
    <dbReference type="NCBI Taxonomy" id="1278906"/>
    <lineage>
        <taxon>Eukaryota</taxon>
        <taxon>Viridiplantae</taxon>
        <taxon>Streptophyta</taxon>
        <taxon>Embryophyta</taxon>
        <taxon>Tracheophyta</taxon>
        <taxon>Spermatophyta</taxon>
        <taxon>Magnoliopsida</taxon>
        <taxon>eudicotyledons</taxon>
        <taxon>Gunneridae</taxon>
        <taxon>Pentapetalae</taxon>
        <taxon>rosids</taxon>
        <taxon>fabids</taxon>
        <taxon>Malpighiales</taxon>
        <taxon>Salicaceae</taxon>
        <taxon>Saliceae</taxon>
        <taxon>Salix</taxon>
    </lineage>
</organism>
<dbReference type="EMBL" id="JAPFFI010000027">
    <property type="protein sequence ID" value="KAJ6304462.1"/>
    <property type="molecule type" value="Genomic_DNA"/>
</dbReference>
<keyword evidence="1" id="KW-1133">Transmembrane helix</keyword>
<evidence type="ECO:0008006" key="4">
    <source>
        <dbReference type="Google" id="ProtNLM"/>
    </source>
</evidence>
<name>A0ABQ8ZRW7_9ROSI</name>
<dbReference type="Proteomes" id="UP001141253">
    <property type="component" value="Chromosome 16"/>
</dbReference>
<feature type="transmembrane region" description="Helical" evidence="1">
    <location>
        <begin position="62"/>
        <end position="84"/>
    </location>
</feature>
<sequence length="85" mass="9558">MSYSKIYYKLYLLLHSILFIISSIKRPMNECEDPPSSKAFLLISLMAFTFFLTSLSCSITDLIPFSMISALTITSFSALIFIGLS</sequence>
<keyword evidence="1" id="KW-0812">Transmembrane</keyword>